<dbReference type="EMBL" id="BK032517">
    <property type="protein sequence ID" value="DAF45693.1"/>
    <property type="molecule type" value="Genomic_DNA"/>
</dbReference>
<protein>
    <submittedName>
        <fullName evidence="1">Uncharacterized protein</fullName>
    </submittedName>
</protein>
<proteinExistence type="predicted"/>
<evidence type="ECO:0000313" key="1">
    <source>
        <dbReference type="EMBL" id="DAF45693.1"/>
    </source>
</evidence>
<organism evidence="1">
    <name type="scientific">Siphoviridae sp. ctJ7x27</name>
    <dbReference type="NCBI Taxonomy" id="2827835"/>
    <lineage>
        <taxon>Viruses</taxon>
        <taxon>Duplodnaviria</taxon>
        <taxon>Heunggongvirae</taxon>
        <taxon>Uroviricota</taxon>
        <taxon>Caudoviricetes</taxon>
    </lineage>
</organism>
<sequence length="54" mass="6295">MKYLITGFLFASFAWASNEDYKDAKVSEQKYCEGVQTKAHHDYKSIYKEVCHGK</sequence>
<accession>A0A8S5S3T3</accession>
<name>A0A8S5S3T3_9CAUD</name>
<reference evidence="1" key="1">
    <citation type="journal article" date="2021" name="Proc. Natl. Acad. Sci. U.S.A.">
        <title>A Catalog of Tens of Thousands of Viruses from Human Metagenomes Reveals Hidden Associations with Chronic Diseases.</title>
        <authorList>
            <person name="Tisza M.J."/>
            <person name="Buck C.B."/>
        </authorList>
    </citation>
    <scope>NUCLEOTIDE SEQUENCE</scope>
    <source>
        <strain evidence="1">CtJ7x27</strain>
    </source>
</reference>